<dbReference type="PANTHER" id="PTHR12815:SF18">
    <property type="entry name" value="SORTING AND ASSEMBLY MACHINERY COMPONENT 50 HOMOLOG"/>
    <property type="match status" value="1"/>
</dbReference>
<evidence type="ECO:0000313" key="8">
    <source>
        <dbReference type="Proteomes" id="UP000245783"/>
    </source>
</evidence>
<organism evidence="7 8">
    <name type="scientific">Ceraceosorus guamensis</name>
    <dbReference type="NCBI Taxonomy" id="1522189"/>
    <lineage>
        <taxon>Eukaryota</taxon>
        <taxon>Fungi</taxon>
        <taxon>Dikarya</taxon>
        <taxon>Basidiomycota</taxon>
        <taxon>Ustilaginomycotina</taxon>
        <taxon>Exobasidiomycetes</taxon>
        <taxon>Ceraceosorales</taxon>
        <taxon>Ceraceosoraceae</taxon>
        <taxon>Ceraceosorus</taxon>
    </lineage>
</organism>
<dbReference type="STRING" id="1522189.A0A316W820"/>
<dbReference type="EMBL" id="KZ819353">
    <property type="protein sequence ID" value="PWN45972.1"/>
    <property type="molecule type" value="Genomic_DNA"/>
</dbReference>
<dbReference type="RefSeq" id="XP_025373132.1">
    <property type="nucleotide sequence ID" value="XM_025511616.1"/>
</dbReference>
<dbReference type="Gene3D" id="2.40.160.50">
    <property type="entry name" value="membrane protein fhac: a member of the omp85/tpsb transporter family"/>
    <property type="match status" value="1"/>
</dbReference>
<dbReference type="InterPro" id="IPR000184">
    <property type="entry name" value="Bac_surfAg_D15"/>
</dbReference>
<evidence type="ECO:0000256" key="3">
    <source>
        <dbReference type="ARBA" id="ARBA00022452"/>
    </source>
</evidence>
<protein>
    <recommendedName>
        <fullName evidence="6">Bacterial surface antigen (D15) domain-containing protein</fullName>
    </recommendedName>
</protein>
<evidence type="ECO:0000256" key="4">
    <source>
        <dbReference type="ARBA" id="ARBA00022692"/>
    </source>
</evidence>
<keyword evidence="8" id="KW-1185">Reference proteome</keyword>
<evidence type="ECO:0000256" key="5">
    <source>
        <dbReference type="ARBA" id="ARBA00023136"/>
    </source>
</evidence>
<dbReference type="GeneID" id="37033486"/>
<evidence type="ECO:0000256" key="1">
    <source>
        <dbReference type="ARBA" id="ARBA00004374"/>
    </source>
</evidence>
<dbReference type="AlphaFoldDB" id="A0A316W820"/>
<dbReference type="OrthoDB" id="1724197at2759"/>
<dbReference type="GO" id="GO:0005741">
    <property type="term" value="C:mitochondrial outer membrane"/>
    <property type="evidence" value="ECO:0007669"/>
    <property type="project" value="UniProtKB-SubCell"/>
</dbReference>
<evidence type="ECO:0000256" key="2">
    <source>
        <dbReference type="ARBA" id="ARBA00010913"/>
    </source>
</evidence>
<dbReference type="FunCoup" id="A0A316W820">
    <property type="interactions" value="397"/>
</dbReference>
<dbReference type="InParanoid" id="A0A316W820"/>
<keyword evidence="5" id="KW-0472">Membrane</keyword>
<reference evidence="7 8" key="1">
    <citation type="journal article" date="2018" name="Mol. Biol. Evol.">
        <title>Broad Genomic Sampling Reveals a Smut Pathogenic Ancestry of the Fungal Clade Ustilaginomycotina.</title>
        <authorList>
            <person name="Kijpornyongpan T."/>
            <person name="Mondo S.J."/>
            <person name="Barry K."/>
            <person name="Sandor L."/>
            <person name="Lee J."/>
            <person name="Lipzen A."/>
            <person name="Pangilinan J."/>
            <person name="LaButti K."/>
            <person name="Hainaut M."/>
            <person name="Henrissat B."/>
            <person name="Grigoriev I.V."/>
            <person name="Spatafora J.W."/>
            <person name="Aime M.C."/>
        </authorList>
    </citation>
    <scope>NUCLEOTIDE SEQUENCE [LARGE SCALE GENOMIC DNA]</scope>
    <source>
        <strain evidence="7 8">MCA 4658</strain>
    </source>
</reference>
<sequence>MPLQLASIRIEGASLLRRSFLESLCSPYLLPRASSSSAVGLTAALGLIAVAQSLSADLTAMDVFDKVDVTLQPAKDVPKDADKRAQQELSDVVLTLKNRSRLLLKSSTDVGDGEGSASVQARVRNVFGGAEVFNGSATIGTRTRKAFNVSLTAPILANPDHIFSLGAYALDRDCTAWWAAYEGLRGARASILSSTAQGISHEFALQADWRHIGRLRPFASRSIRRLAGHSLKCSVQHTYMRDTRDDPLFQATTGSLTKVVNEVSGFGSDVHHWKAELEASRARTLGHGYAWSLGASAGLLKTLDARPSHLSDRFQLGGPLSVRMFRFNSLGPKDGGDSLGGDAFWSAGCSLFAPLPLRPHWPLKLHAFFNAGQLTQIDQTIPLQPPALSPLLQPSASAGVGLMFSQGPLRVELNAGLPLAARRGDGARKGVQLGIGISFL</sequence>
<comment type="subcellular location">
    <subcellularLocation>
        <location evidence="1">Mitochondrion outer membrane</location>
        <topology evidence="1">Multi-pass membrane protein</topology>
    </subcellularLocation>
</comment>
<dbReference type="Proteomes" id="UP000245783">
    <property type="component" value="Unassembled WGS sequence"/>
</dbReference>
<name>A0A316W820_9BASI</name>
<evidence type="ECO:0000313" key="7">
    <source>
        <dbReference type="EMBL" id="PWN45972.1"/>
    </source>
</evidence>
<keyword evidence="4" id="KW-0812">Transmembrane</keyword>
<comment type="similarity">
    <text evidence="2">Belongs to the SAM50/omp85 family.</text>
</comment>
<dbReference type="Pfam" id="PF01103">
    <property type="entry name" value="Omp85"/>
    <property type="match status" value="1"/>
</dbReference>
<dbReference type="PANTHER" id="PTHR12815">
    <property type="entry name" value="SORTING AND ASSEMBLY MACHINERY SAMM50 PROTEIN FAMILY MEMBER"/>
    <property type="match status" value="1"/>
</dbReference>
<dbReference type="InterPro" id="IPR039910">
    <property type="entry name" value="D15-like"/>
</dbReference>
<evidence type="ECO:0000259" key="6">
    <source>
        <dbReference type="Pfam" id="PF01103"/>
    </source>
</evidence>
<dbReference type="GO" id="GO:0045040">
    <property type="term" value="P:protein insertion into mitochondrial outer membrane"/>
    <property type="evidence" value="ECO:0007669"/>
    <property type="project" value="TreeGrafter"/>
</dbReference>
<accession>A0A316W820</accession>
<gene>
    <name evidence="7" type="ORF">IE81DRAFT_285050</name>
</gene>
<feature type="domain" description="Bacterial surface antigen (D15)" evidence="6">
    <location>
        <begin position="125"/>
        <end position="439"/>
    </location>
</feature>
<proteinExistence type="inferred from homology"/>
<keyword evidence="3" id="KW-1134">Transmembrane beta strand</keyword>